<dbReference type="OrthoDB" id="64791at2"/>
<evidence type="ECO:0000256" key="2">
    <source>
        <dbReference type="ARBA" id="ARBA00022670"/>
    </source>
</evidence>
<keyword evidence="2 5" id="KW-0645">Protease</keyword>
<name>A0A6C2C9M0_9LACO</name>
<dbReference type="AlphaFoldDB" id="A0A6C2C9M0"/>
<reference evidence="5 6" key="1">
    <citation type="submission" date="2019-01" db="EMBL/GenBank/DDBJ databases">
        <title>Weissella sp. nov., a novel lactic acid bacterium isolated from animal feces.</title>
        <authorList>
            <person name="Wang L.-T."/>
        </authorList>
    </citation>
    <scope>NUCLEOTIDE SEQUENCE [LARGE SCALE GENOMIC DNA]</scope>
    <source>
        <strain evidence="5 6">8H-2</strain>
    </source>
</reference>
<feature type="domain" description="Prohead serine protease" evidence="4">
    <location>
        <begin position="12"/>
        <end position="173"/>
    </location>
</feature>
<dbReference type="GO" id="GO:0006508">
    <property type="term" value="P:proteolysis"/>
    <property type="evidence" value="ECO:0007669"/>
    <property type="project" value="UniProtKB-KW"/>
</dbReference>
<keyword evidence="1" id="KW-1188">Viral release from host cell</keyword>
<dbReference type="EMBL" id="SDGZ01000005">
    <property type="protein sequence ID" value="TYC50761.1"/>
    <property type="molecule type" value="Genomic_DNA"/>
</dbReference>
<dbReference type="NCBIfam" id="TIGR01543">
    <property type="entry name" value="proheadase_HK97"/>
    <property type="match status" value="1"/>
</dbReference>
<evidence type="ECO:0000256" key="3">
    <source>
        <dbReference type="ARBA" id="ARBA00022801"/>
    </source>
</evidence>
<dbReference type="RefSeq" id="WP_148621853.1">
    <property type="nucleotide sequence ID" value="NZ_SDGZ01000005.1"/>
</dbReference>
<evidence type="ECO:0000313" key="5">
    <source>
        <dbReference type="EMBL" id="TYC50761.1"/>
    </source>
</evidence>
<organism evidence="5 6">
    <name type="scientific">Weissella muntiaci</name>
    <dbReference type="NCBI Taxonomy" id="2508881"/>
    <lineage>
        <taxon>Bacteria</taxon>
        <taxon>Bacillati</taxon>
        <taxon>Bacillota</taxon>
        <taxon>Bacilli</taxon>
        <taxon>Lactobacillales</taxon>
        <taxon>Lactobacillaceae</taxon>
        <taxon>Weissella</taxon>
    </lineage>
</organism>
<keyword evidence="3" id="KW-0378">Hydrolase</keyword>
<accession>A0A6C2C9M0</accession>
<comment type="caution">
    <text evidence="5">The sequence shown here is derived from an EMBL/GenBank/DDBJ whole genome shotgun (WGS) entry which is preliminary data.</text>
</comment>
<dbReference type="InterPro" id="IPR054613">
    <property type="entry name" value="Peptidase_S78_dom"/>
</dbReference>
<evidence type="ECO:0000259" key="4">
    <source>
        <dbReference type="Pfam" id="PF04586"/>
    </source>
</evidence>
<dbReference type="Pfam" id="PF04586">
    <property type="entry name" value="Peptidase_S78"/>
    <property type="match status" value="1"/>
</dbReference>
<proteinExistence type="predicted"/>
<dbReference type="GO" id="GO:0008233">
    <property type="term" value="F:peptidase activity"/>
    <property type="evidence" value="ECO:0007669"/>
    <property type="project" value="UniProtKB-KW"/>
</dbReference>
<protein>
    <submittedName>
        <fullName evidence="5">HK97 family phage prohead protease</fullName>
    </submittedName>
</protein>
<dbReference type="Proteomes" id="UP000371977">
    <property type="component" value="Unassembled WGS sequence"/>
</dbReference>
<evidence type="ECO:0000313" key="6">
    <source>
        <dbReference type="Proteomes" id="UP000371977"/>
    </source>
</evidence>
<sequence>MSDEKRTVELTDIEIRSAPADGFVGQVAGYAIVWDTPSTNLPFVEIIQDGALNNVDLSKTLALYNHDFANVLGRVDAGTLVLNVDKKGLAFTLDIPDTQLGRDVYTQIKNGNLKGLSFRYSIGPNGEQWKEIDGVATRLISNIETMREISIVSVPAYDDTNIEITRSFEQFTKSQEYKQKIALVLSTY</sequence>
<dbReference type="InterPro" id="IPR006433">
    <property type="entry name" value="Prohead_protease"/>
</dbReference>
<gene>
    <name evidence="5" type="ORF">ESZ50_01580</name>
</gene>
<keyword evidence="6" id="KW-1185">Reference proteome</keyword>
<evidence type="ECO:0000256" key="1">
    <source>
        <dbReference type="ARBA" id="ARBA00022612"/>
    </source>
</evidence>